<protein>
    <submittedName>
        <fullName evidence="1">Uncharacterized protein</fullName>
    </submittedName>
</protein>
<sequence length="84" mass="8783">MSLEALPNIRYGGGAVTPNVCTDTMAASAKHQRPSAASTALFSFRLVSTRPTSGLVDSAEPPLQICGPRIVFADMSGGVWNFNA</sequence>
<proteinExistence type="predicted"/>
<dbReference type="Proteomes" id="UP000241462">
    <property type="component" value="Unassembled WGS sequence"/>
</dbReference>
<gene>
    <name evidence="1" type="ORF">BD289DRAFT_140105</name>
</gene>
<keyword evidence="2" id="KW-1185">Reference proteome</keyword>
<dbReference type="EMBL" id="KZ678398">
    <property type="protein sequence ID" value="PSR94413.1"/>
    <property type="molecule type" value="Genomic_DNA"/>
</dbReference>
<reference evidence="1 2" key="1">
    <citation type="journal article" date="2018" name="Mycol. Prog.">
        <title>Coniella lustricola, a new species from submerged detritus.</title>
        <authorList>
            <person name="Raudabaugh D.B."/>
            <person name="Iturriaga T."/>
            <person name="Carver A."/>
            <person name="Mondo S."/>
            <person name="Pangilinan J."/>
            <person name="Lipzen A."/>
            <person name="He G."/>
            <person name="Amirebrahimi M."/>
            <person name="Grigoriev I.V."/>
            <person name="Miller A.N."/>
        </authorList>
    </citation>
    <scope>NUCLEOTIDE SEQUENCE [LARGE SCALE GENOMIC DNA]</scope>
    <source>
        <strain evidence="1 2">B22-T-1</strain>
    </source>
</reference>
<accession>A0A2T3AF88</accession>
<organism evidence="1 2">
    <name type="scientific">Coniella lustricola</name>
    <dbReference type="NCBI Taxonomy" id="2025994"/>
    <lineage>
        <taxon>Eukaryota</taxon>
        <taxon>Fungi</taxon>
        <taxon>Dikarya</taxon>
        <taxon>Ascomycota</taxon>
        <taxon>Pezizomycotina</taxon>
        <taxon>Sordariomycetes</taxon>
        <taxon>Sordariomycetidae</taxon>
        <taxon>Diaporthales</taxon>
        <taxon>Schizoparmaceae</taxon>
        <taxon>Coniella</taxon>
    </lineage>
</organism>
<dbReference type="AlphaFoldDB" id="A0A2T3AF88"/>
<dbReference type="InParanoid" id="A0A2T3AF88"/>
<name>A0A2T3AF88_9PEZI</name>
<evidence type="ECO:0000313" key="1">
    <source>
        <dbReference type="EMBL" id="PSR94413.1"/>
    </source>
</evidence>
<evidence type="ECO:0000313" key="2">
    <source>
        <dbReference type="Proteomes" id="UP000241462"/>
    </source>
</evidence>